<dbReference type="EMBL" id="SDCA01000034">
    <property type="protein sequence ID" value="TCW91774.1"/>
    <property type="molecule type" value="Genomic_DNA"/>
</dbReference>
<sequence>MSFPQLNSYPCNFTTPQSSSDECDSVEKVIFTIVNFTHMNNKQTYKHAFKLPDGRSGRIRLFTFSEVSGSVSRPGNKQSVLLGW</sequence>
<organism evidence="1">
    <name type="scientific">Klebsiella pneumoniae</name>
    <dbReference type="NCBI Taxonomy" id="573"/>
    <lineage>
        <taxon>Bacteria</taxon>
        <taxon>Pseudomonadati</taxon>
        <taxon>Pseudomonadota</taxon>
        <taxon>Gammaproteobacteria</taxon>
        <taxon>Enterobacterales</taxon>
        <taxon>Enterobacteriaceae</taxon>
        <taxon>Klebsiella/Raoultella group</taxon>
        <taxon>Klebsiella</taxon>
        <taxon>Klebsiella pneumoniae complex</taxon>
    </lineage>
</organism>
<dbReference type="AlphaFoldDB" id="A0A483F7G6"/>
<evidence type="ECO:0000313" key="1">
    <source>
        <dbReference type="EMBL" id="TCW91774.1"/>
    </source>
</evidence>
<proteinExistence type="predicted"/>
<reference evidence="1" key="1">
    <citation type="submission" date="2019-01" db="EMBL/GenBank/DDBJ databases">
        <authorList>
            <person name="Lista F."/>
            <person name="Anselmo A."/>
        </authorList>
    </citation>
    <scope>NUCLEOTIDE SEQUENCE</scope>
    <source>
        <strain evidence="1">22S</strain>
    </source>
</reference>
<comment type="caution">
    <text evidence="1">The sequence shown here is derived from an EMBL/GenBank/DDBJ whole genome shotgun (WGS) entry which is preliminary data.</text>
</comment>
<accession>A0A483F7G6</accession>
<protein>
    <submittedName>
        <fullName evidence="1">Uncharacterized protein</fullName>
    </submittedName>
</protein>
<gene>
    <name evidence="1" type="ORF">ETE62_22160</name>
</gene>
<name>A0A483F7G6_KLEPN</name>